<evidence type="ECO:0000259" key="2">
    <source>
        <dbReference type="Pfam" id="PF01205"/>
    </source>
</evidence>
<dbReference type="GO" id="GO:0006446">
    <property type="term" value="P:regulation of translational initiation"/>
    <property type="evidence" value="ECO:0007669"/>
    <property type="project" value="TreeGrafter"/>
</dbReference>
<dbReference type="eggNOG" id="COG1739">
    <property type="taxonomic scope" value="Bacteria"/>
</dbReference>
<dbReference type="InterPro" id="IPR015269">
    <property type="entry name" value="UPF0029_Impact_C"/>
</dbReference>
<name>E4L743_9FIRM</name>
<comment type="similarity">
    <text evidence="1">Belongs to the IMPACT family.</text>
</comment>
<dbReference type="Proteomes" id="UP000004594">
    <property type="component" value="Unassembled WGS sequence"/>
</dbReference>
<dbReference type="Pfam" id="PF01205">
    <property type="entry name" value="Impact_N"/>
    <property type="match status" value="1"/>
</dbReference>
<evidence type="ECO:0000259" key="3">
    <source>
        <dbReference type="Pfam" id="PF09186"/>
    </source>
</evidence>
<dbReference type="SUPFAM" id="SSF54980">
    <property type="entry name" value="EF-G C-terminal domain-like"/>
    <property type="match status" value="1"/>
</dbReference>
<evidence type="ECO:0000256" key="1">
    <source>
        <dbReference type="ARBA" id="ARBA00007665"/>
    </source>
</evidence>
<dbReference type="PANTHER" id="PTHR16301:SF20">
    <property type="entry name" value="IMPACT FAMILY MEMBER YIGZ"/>
    <property type="match status" value="1"/>
</dbReference>
<feature type="domain" description="UPF0029" evidence="3">
    <location>
        <begin position="140"/>
        <end position="194"/>
    </location>
</feature>
<evidence type="ECO:0000313" key="4">
    <source>
        <dbReference type="EMBL" id="EFR43354.1"/>
    </source>
</evidence>
<comment type="caution">
    <text evidence="4">The sequence shown here is derived from an EMBL/GenBank/DDBJ whole genome shotgun (WGS) entry which is preliminary data.</text>
</comment>
<dbReference type="InterPro" id="IPR035647">
    <property type="entry name" value="EFG_III/V"/>
</dbReference>
<protein>
    <submittedName>
        <fullName evidence="4">YigZ family protein</fullName>
    </submittedName>
</protein>
<dbReference type="PANTHER" id="PTHR16301">
    <property type="entry name" value="IMPACT-RELATED"/>
    <property type="match status" value="1"/>
</dbReference>
<sequence>MLTAYESIEKLTKQNTEIKKSLFIAQIAPVNSEKEAQDFILSVKKDMRDATHNCSAYRIGIKQIAERSSDDGEPQGTAGHPMLHVLQANNLTNVVATVTRYFGGIKLGAGGLTRAYSSSLANALNDSKIIRFTPHKKIILTVNYTFVGAFENYIKDTDIIVTDRLFTDNVKISLLCLTKNSDKHIEFFTNMTSGTAIIETPSEEYVKLPL</sequence>
<dbReference type="InterPro" id="IPR023582">
    <property type="entry name" value="Impact"/>
</dbReference>
<feature type="domain" description="Impact N-terminal" evidence="2">
    <location>
        <begin position="19"/>
        <end position="124"/>
    </location>
</feature>
<reference evidence="4 5" key="1">
    <citation type="submission" date="2010-11" db="EMBL/GenBank/DDBJ databases">
        <authorList>
            <person name="Durkin A.S."/>
            <person name="Madupu R."/>
            <person name="Torralba M."/>
            <person name="Gillis M."/>
            <person name="Methe B."/>
            <person name="Sutton G."/>
            <person name="Nelson K.E."/>
        </authorList>
    </citation>
    <scope>NUCLEOTIDE SEQUENCE [LARGE SCALE GENOMIC DNA]</scope>
    <source>
        <strain evidence="4 5">UPII 345-E</strain>
    </source>
</reference>
<gene>
    <name evidence="4" type="ORF">HMPREF9220_1335</name>
</gene>
<dbReference type="InterPro" id="IPR001498">
    <property type="entry name" value="Impact_N"/>
</dbReference>
<dbReference type="GO" id="GO:0005737">
    <property type="term" value="C:cytoplasm"/>
    <property type="evidence" value="ECO:0007669"/>
    <property type="project" value="TreeGrafter"/>
</dbReference>
<accession>E4L743</accession>
<dbReference type="OrthoDB" id="9813771at2"/>
<dbReference type="SUPFAM" id="SSF54211">
    <property type="entry name" value="Ribosomal protein S5 domain 2-like"/>
    <property type="match status" value="1"/>
</dbReference>
<dbReference type="InterPro" id="IPR020568">
    <property type="entry name" value="Ribosomal_Su5_D2-typ_SF"/>
</dbReference>
<dbReference type="AlphaFoldDB" id="E4L743"/>
<proteinExistence type="inferred from homology"/>
<dbReference type="RefSeq" id="WP_007553693.1">
    <property type="nucleotide sequence ID" value="NZ_AENT01000001.1"/>
</dbReference>
<dbReference type="NCBIfam" id="TIGR00257">
    <property type="entry name" value="IMPACT_YIGZ"/>
    <property type="match status" value="1"/>
</dbReference>
<dbReference type="Gene3D" id="3.30.230.30">
    <property type="entry name" value="Impact, N-terminal domain"/>
    <property type="match status" value="1"/>
</dbReference>
<dbReference type="Pfam" id="PF09186">
    <property type="entry name" value="DUF1949"/>
    <property type="match status" value="1"/>
</dbReference>
<dbReference type="InterPro" id="IPR015796">
    <property type="entry name" value="Impact_YigZ-like"/>
</dbReference>
<organism evidence="4 5">
    <name type="scientific">Dialister micraerophilus UPII 345-E</name>
    <dbReference type="NCBI Taxonomy" id="910314"/>
    <lineage>
        <taxon>Bacteria</taxon>
        <taxon>Bacillati</taxon>
        <taxon>Bacillota</taxon>
        <taxon>Negativicutes</taxon>
        <taxon>Veillonellales</taxon>
        <taxon>Veillonellaceae</taxon>
        <taxon>Dialister</taxon>
    </lineage>
</organism>
<dbReference type="EMBL" id="AENT01000001">
    <property type="protein sequence ID" value="EFR43354.1"/>
    <property type="molecule type" value="Genomic_DNA"/>
</dbReference>
<evidence type="ECO:0000313" key="5">
    <source>
        <dbReference type="Proteomes" id="UP000004594"/>
    </source>
</evidence>
<dbReference type="InterPro" id="IPR036956">
    <property type="entry name" value="Impact_N_sf"/>
</dbReference>